<dbReference type="GO" id="GO:0051205">
    <property type="term" value="P:protein insertion into membrane"/>
    <property type="evidence" value="ECO:0007669"/>
    <property type="project" value="TreeGrafter"/>
</dbReference>
<dbReference type="PANTHER" id="PTHR12428">
    <property type="entry name" value="OXA1"/>
    <property type="match status" value="1"/>
</dbReference>
<evidence type="ECO:0000256" key="7">
    <source>
        <dbReference type="ARBA" id="ARBA00023136"/>
    </source>
</evidence>
<keyword evidence="5" id="KW-0653">Protein transport</keyword>
<dbReference type="PRINTS" id="PR00701">
    <property type="entry name" value="60KDINNERMP"/>
</dbReference>
<comment type="subcellular location">
    <subcellularLocation>
        <location evidence="1">Cell membrane</location>
        <topology evidence="1">Multi-pass membrane protein</topology>
    </subcellularLocation>
    <subcellularLocation>
        <location evidence="9">Membrane</location>
        <topology evidence="9">Multi-pass membrane protein</topology>
    </subcellularLocation>
</comment>
<dbReference type="CDD" id="cd20070">
    <property type="entry name" value="5TM_YidC_Alb3"/>
    <property type="match status" value="1"/>
</dbReference>
<feature type="domain" description="Membrane insertase YidC/Oxa/ALB C-terminal" evidence="10">
    <location>
        <begin position="26"/>
        <end position="202"/>
    </location>
</feature>
<proteinExistence type="inferred from homology"/>
<dbReference type="PATRIC" id="fig|1226633.4.peg.2470"/>
<dbReference type="PRINTS" id="PR01900">
    <property type="entry name" value="YIDCPROTEIN"/>
</dbReference>
<dbReference type="Proteomes" id="UP000031184">
    <property type="component" value="Unassembled WGS sequence"/>
</dbReference>
<evidence type="ECO:0000256" key="2">
    <source>
        <dbReference type="ARBA" id="ARBA00022448"/>
    </source>
</evidence>
<dbReference type="EMBL" id="AUZI01000033">
    <property type="protein sequence ID" value="KID48052.1"/>
    <property type="molecule type" value="Genomic_DNA"/>
</dbReference>
<dbReference type="NCBIfam" id="TIGR03592">
    <property type="entry name" value="yidC_oxa1_cterm"/>
    <property type="match status" value="1"/>
</dbReference>
<keyword evidence="2" id="KW-0813">Transport</keyword>
<comment type="caution">
    <text evidence="11">The sequence shown here is derived from an EMBL/GenBank/DDBJ whole genome shotgun (WGS) entry which is preliminary data.</text>
</comment>
<protein>
    <submittedName>
        <fullName evidence="11">Membrane protein</fullName>
    </submittedName>
</protein>
<dbReference type="PANTHER" id="PTHR12428:SF65">
    <property type="entry name" value="CYTOCHROME C OXIDASE ASSEMBLY PROTEIN COX18, MITOCHONDRIAL"/>
    <property type="match status" value="1"/>
</dbReference>
<dbReference type="InterPro" id="IPR028055">
    <property type="entry name" value="YidC/Oxa/ALB_C"/>
</dbReference>
<dbReference type="InterPro" id="IPR047196">
    <property type="entry name" value="YidC_ALB_C"/>
</dbReference>
<dbReference type="GO" id="GO:0032977">
    <property type="term" value="F:membrane insertase activity"/>
    <property type="evidence" value="ECO:0007669"/>
    <property type="project" value="InterPro"/>
</dbReference>
<dbReference type="GO" id="GO:0015031">
    <property type="term" value="P:protein transport"/>
    <property type="evidence" value="ECO:0007669"/>
    <property type="project" value="UniProtKB-KW"/>
</dbReference>
<reference evidence="11 12" key="1">
    <citation type="submission" date="2013-08" db="EMBL/GenBank/DDBJ databases">
        <title>An opportunistic ruminal bacterium that causes liver abscesses in cattle.</title>
        <authorList>
            <person name="Benahmed F.H."/>
            <person name="Rasmussen M."/>
            <person name="Harbottle H."/>
            <person name="Soppet D."/>
            <person name="Nagaraja T.G."/>
            <person name="Davidson M."/>
        </authorList>
    </citation>
    <scope>NUCLEOTIDE SEQUENCE [LARGE SCALE GENOMIC DNA]</scope>
    <source>
        <strain evidence="11 12">B35</strain>
    </source>
</reference>
<evidence type="ECO:0000256" key="8">
    <source>
        <dbReference type="ARBA" id="ARBA00023186"/>
    </source>
</evidence>
<evidence type="ECO:0000256" key="4">
    <source>
        <dbReference type="ARBA" id="ARBA00022692"/>
    </source>
</evidence>
<evidence type="ECO:0000256" key="3">
    <source>
        <dbReference type="ARBA" id="ARBA00022475"/>
    </source>
</evidence>
<keyword evidence="7" id="KW-0472">Membrane</keyword>
<name>A0A017H2K5_9FUSO</name>
<evidence type="ECO:0000313" key="12">
    <source>
        <dbReference type="Proteomes" id="UP000031184"/>
    </source>
</evidence>
<evidence type="ECO:0000256" key="1">
    <source>
        <dbReference type="ARBA" id="ARBA00004651"/>
    </source>
</evidence>
<dbReference type="AlphaFoldDB" id="A0A017H2K5"/>
<accession>A0A017H2K5</accession>
<evidence type="ECO:0000313" key="11">
    <source>
        <dbReference type="EMBL" id="KID48052.1"/>
    </source>
</evidence>
<dbReference type="OrthoDB" id="9780552at2"/>
<keyword evidence="6" id="KW-1133">Transmembrane helix</keyword>
<dbReference type="GO" id="GO:0005886">
    <property type="term" value="C:plasma membrane"/>
    <property type="evidence" value="ECO:0007669"/>
    <property type="project" value="UniProtKB-SubCell"/>
</dbReference>
<keyword evidence="4 9" id="KW-0812">Transmembrane</keyword>
<evidence type="ECO:0000256" key="6">
    <source>
        <dbReference type="ARBA" id="ARBA00022989"/>
    </source>
</evidence>
<dbReference type="InterPro" id="IPR001708">
    <property type="entry name" value="YidC/ALB3/OXA1/COX18"/>
</dbReference>
<comment type="similarity">
    <text evidence="9">Belongs to the OXA1/ALB3/YidC family.</text>
</comment>
<evidence type="ECO:0000256" key="5">
    <source>
        <dbReference type="ARBA" id="ARBA00022927"/>
    </source>
</evidence>
<evidence type="ECO:0000256" key="9">
    <source>
        <dbReference type="RuleBase" id="RU003945"/>
    </source>
</evidence>
<keyword evidence="8" id="KW-0143">Chaperone</keyword>
<dbReference type="RefSeq" id="WP_027131631.1">
    <property type="nucleotide sequence ID" value="NZ_AOJP01000015.1"/>
</dbReference>
<evidence type="ECO:0000259" key="10">
    <source>
        <dbReference type="Pfam" id="PF02096"/>
    </source>
</evidence>
<keyword evidence="3" id="KW-1003">Cell membrane</keyword>
<dbReference type="Pfam" id="PF02096">
    <property type="entry name" value="60KD_IMP"/>
    <property type="match status" value="1"/>
</dbReference>
<organism evidence="11 12">
    <name type="scientific">Fusobacterium necrophorum subsp. funduliforme B35</name>
    <dbReference type="NCBI Taxonomy" id="1226633"/>
    <lineage>
        <taxon>Bacteria</taxon>
        <taxon>Fusobacteriati</taxon>
        <taxon>Fusobacteriota</taxon>
        <taxon>Fusobacteriia</taxon>
        <taxon>Fusobacteriales</taxon>
        <taxon>Fusobacteriaceae</taxon>
        <taxon>Fusobacterium</taxon>
    </lineage>
</organism>
<sequence length="205" mass="23490">MTYLYELLKQLISSLLLSVDSVVQNFGISIIIATIIVRIILLPLTLKQDKSMKAMKKIQPELEALKEKYGNDKQLLNQKTMELYQKHKVNPAGGCLPLIIQLPILFALFGVLRGGIIPEDSKFLWLELIKPDPFYIFPLLNGAVSFFQQKLMGNSDNPQMKNMMYMFPIMMIFISYKMPGGLQLYWLTSSLTAVLQQYFIMKKGD</sequence>
<gene>
    <name evidence="11" type="ORF">C095_12310</name>
</gene>